<name>A0A0R1W5H0_9LACO</name>
<dbReference type="EMBL" id="AZFX01000036">
    <property type="protein sequence ID" value="KRM10675.1"/>
    <property type="molecule type" value="Genomic_DNA"/>
</dbReference>
<feature type="domain" description="PepSY" evidence="2">
    <location>
        <begin position="96"/>
        <end position="151"/>
    </location>
</feature>
<dbReference type="RefSeq" id="WP_057824019.1">
    <property type="nucleotide sequence ID" value="NZ_AZFX01000036.1"/>
</dbReference>
<protein>
    <submittedName>
        <fullName evidence="4">Uncharacterized protein</fullName>
    </submittedName>
</protein>
<dbReference type="Gene3D" id="3.10.450.40">
    <property type="match status" value="2"/>
</dbReference>
<evidence type="ECO:0000256" key="1">
    <source>
        <dbReference type="SAM" id="Phobius"/>
    </source>
</evidence>
<dbReference type="PATRIC" id="fig|1423735.3.peg.1326"/>
<feature type="domain" description="Cell wall elongation regulator TseB-like" evidence="3">
    <location>
        <begin position="37"/>
        <end position="81"/>
    </location>
</feature>
<dbReference type="AlphaFoldDB" id="A0A0R1W5H0"/>
<dbReference type="InterPro" id="IPR041401">
    <property type="entry name" value="TseB-like_dom"/>
</dbReference>
<dbReference type="InterPro" id="IPR025711">
    <property type="entry name" value="PepSY"/>
</dbReference>
<feature type="transmembrane region" description="Helical" evidence="1">
    <location>
        <begin position="9"/>
        <end position="29"/>
    </location>
</feature>
<dbReference type="InterPro" id="IPR046350">
    <property type="entry name" value="Cystatin_sf"/>
</dbReference>
<organism evidence="4 5">
    <name type="scientific">Lapidilactobacillus concavus DSM 17758</name>
    <dbReference type="NCBI Taxonomy" id="1423735"/>
    <lineage>
        <taxon>Bacteria</taxon>
        <taxon>Bacillati</taxon>
        <taxon>Bacillota</taxon>
        <taxon>Bacilli</taxon>
        <taxon>Lactobacillales</taxon>
        <taxon>Lactobacillaceae</taxon>
        <taxon>Lapidilactobacillus</taxon>
    </lineage>
</organism>
<reference evidence="4 5" key="1">
    <citation type="journal article" date="2015" name="Genome Announc.">
        <title>Expanding the biotechnology potential of lactobacilli through comparative genomics of 213 strains and associated genera.</title>
        <authorList>
            <person name="Sun Z."/>
            <person name="Harris H.M."/>
            <person name="McCann A."/>
            <person name="Guo C."/>
            <person name="Argimon S."/>
            <person name="Zhang W."/>
            <person name="Yang X."/>
            <person name="Jeffery I.B."/>
            <person name="Cooney J.C."/>
            <person name="Kagawa T.F."/>
            <person name="Liu W."/>
            <person name="Song Y."/>
            <person name="Salvetti E."/>
            <person name="Wrobel A."/>
            <person name="Rasinkangas P."/>
            <person name="Parkhill J."/>
            <person name="Rea M.C."/>
            <person name="O'Sullivan O."/>
            <person name="Ritari J."/>
            <person name="Douillard F.P."/>
            <person name="Paul Ross R."/>
            <person name="Yang R."/>
            <person name="Briner A.E."/>
            <person name="Felis G.E."/>
            <person name="de Vos W.M."/>
            <person name="Barrangou R."/>
            <person name="Klaenhammer T.R."/>
            <person name="Caufield P.W."/>
            <person name="Cui Y."/>
            <person name="Zhang H."/>
            <person name="O'Toole P.W."/>
        </authorList>
    </citation>
    <scope>NUCLEOTIDE SEQUENCE [LARGE SCALE GENOMIC DNA]</scope>
    <source>
        <strain evidence="4 5">DSM 17758</strain>
    </source>
</reference>
<keyword evidence="5" id="KW-1185">Reference proteome</keyword>
<evidence type="ECO:0000313" key="5">
    <source>
        <dbReference type="Proteomes" id="UP000051315"/>
    </source>
</evidence>
<keyword evidence="1" id="KW-0472">Membrane</keyword>
<dbReference type="Pfam" id="PF03413">
    <property type="entry name" value="PepSY"/>
    <property type="match status" value="1"/>
</dbReference>
<comment type="caution">
    <text evidence="4">The sequence shown here is derived from an EMBL/GenBank/DDBJ whole genome shotgun (WGS) entry which is preliminary data.</text>
</comment>
<evidence type="ECO:0000259" key="3">
    <source>
        <dbReference type="Pfam" id="PF17881"/>
    </source>
</evidence>
<dbReference type="OrthoDB" id="2242521at2"/>
<keyword evidence="1" id="KW-0812">Transmembrane</keyword>
<proteinExistence type="predicted"/>
<dbReference type="Pfam" id="PF17881">
    <property type="entry name" value="TseB"/>
    <property type="match status" value="1"/>
</dbReference>
<evidence type="ECO:0000313" key="4">
    <source>
        <dbReference type="EMBL" id="KRM10675.1"/>
    </source>
</evidence>
<accession>A0A0R1W5H0</accession>
<sequence>MARNHKRGWIIGIIVAILVLVGVYLVAVMPRISVQQQSEQIATKAANLTETTDFMTFHRQQTYYTVAGRNRQNQSVYVVINGKTGKIKTYFGKDGLSKSQIKARVQKNYRYRKIYGINLGLSQGKPVWEIVMKNQNNKLSYLLLNYHNGKQVSLIDNL</sequence>
<dbReference type="Proteomes" id="UP000051315">
    <property type="component" value="Unassembled WGS sequence"/>
</dbReference>
<dbReference type="STRING" id="1423735.FC15_GL001280"/>
<gene>
    <name evidence="4" type="ORF">FC15_GL001280</name>
</gene>
<dbReference type="SUPFAM" id="SSF54403">
    <property type="entry name" value="Cystatin/monellin"/>
    <property type="match status" value="2"/>
</dbReference>
<keyword evidence="1" id="KW-1133">Transmembrane helix</keyword>
<evidence type="ECO:0000259" key="2">
    <source>
        <dbReference type="Pfam" id="PF03413"/>
    </source>
</evidence>